<dbReference type="AlphaFoldDB" id="A0AAU7DV02"/>
<dbReference type="InterPro" id="IPR031100">
    <property type="entry name" value="LOG_fam"/>
</dbReference>
<evidence type="ECO:0000256" key="1">
    <source>
        <dbReference type="ARBA" id="ARBA00006763"/>
    </source>
</evidence>
<dbReference type="EMBL" id="CP146203">
    <property type="protein sequence ID" value="XBH21144.1"/>
    <property type="molecule type" value="Genomic_DNA"/>
</dbReference>
<dbReference type="NCBIfam" id="TIGR00730">
    <property type="entry name" value="Rossman fold protein, TIGR00730 family"/>
    <property type="match status" value="1"/>
</dbReference>
<gene>
    <name evidence="3" type="ORF">V5R04_13120</name>
</gene>
<evidence type="ECO:0000313" key="3">
    <source>
        <dbReference type="EMBL" id="XBH21144.1"/>
    </source>
</evidence>
<dbReference type="SUPFAM" id="SSF102405">
    <property type="entry name" value="MCP/YpsA-like"/>
    <property type="match status" value="1"/>
</dbReference>
<comment type="catalytic activity">
    <reaction evidence="2">
        <text>N(6)-(dimethylallyl)adenosine 5'-phosphate + H2O = N(6)-dimethylallyladenine + D-ribose 5-phosphate</text>
        <dbReference type="Rhea" id="RHEA:48560"/>
        <dbReference type="ChEBI" id="CHEBI:15377"/>
        <dbReference type="ChEBI" id="CHEBI:17660"/>
        <dbReference type="ChEBI" id="CHEBI:57526"/>
        <dbReference type="ChEBI" id="CHEBI:78346"/>
        <dbReference type="EC" id="3.2.2.n1"/>
    </reaction>
</comment>
<protein>
    <recommendedName>
        <fullName evidence="2">Cytokinin riboside 5'-monophosphate phosphoribohydrolase</fullName>
        <ecNumber evidence="2">3.2.2.n1</ecNumber>
    </recommendedName>
</protein>
<dbReference type="PANTHER" id="PTHR31223">
    <property type="entry name" value="LOG FAMILY PROTEIN YJL055W"/>
    <property type="match status" value="1"/>
</dbReference>
<dbReference type="EC" id="3.2.2.n1" evidence="2"/>
<comment type="catalytic activity">
    <reaction evidence="2">
        <text>9-ribosyl-trans-zeatin 5'-phosphate + H2O = trans-zeatin + D-ribose 5-phosphate</text>
        <dbReference type="Rhea" id="RHEA:48564"/>
        <dbReference type="ChEBI" id="CHEBI:15377"/>
        <dbReference type="ChEBI" id="CHEBI:16522"/>
        <dbReference type="ChEBI" id="CHEBI:78346"/>
        <dbReference type="ChEBI" id="CHEBI:87947"/>
        <dbReference type="EC" id="3.2.2.n1"/>
    </reaction>
</comment>
<keyword evidence="2" id="KW-0378">Hydrolase</keyword>
<dbReference type="GO" id="GO:0009691">
    <property type="term" value="P:cytokinin biosynthetic process"/>
    <property type="evidence" value="ECO:0007669"/>
    <property type="project" value="UniProtKB-UniRule"/>
</dbReference>
<organism evidence="3">
    <name type="scientific">Jonesiaceae bacterium BS-20</name>
    <dbReference type="NCBI Taxonomy" id="3120821"/>
    <lineage>
        <taxon>Bacteria</taxon>
        <taxon>Bacillati</taxon>
        <taxon>Actinomycetota</taxon>
        <taxon>Actinomycetes</taxon>
        <taxon>Micrococcales</taxon>
        <taxon>Jonesiaceae</taxon>
    </lineage>
</organism>
<comment type="similarity">
    <text evidence="1 2">Belongs to the LOG family.</text>
</comment>
<evidence type="ECO:0000256" key="2">
    <source>
        <dbReference type="RuleBase" id="RU363015"/>
    </source>
</evidence>
<accession>A0AAU7DV02</accession>
<dbReference type="GO" id="GO:0005829">
    <property type="term" value="C:cytosol"/>
    <property type="evidence" value="ECO:0007669"/>
    <property type="project" value="TreeGrafter"/>
</dbReference>
<dbReference type="Gene3D" id="3.40.50.450">
    <property type="match status" value="1"/>
</dbReference>
<dbReference type="InterPro" id="IPR005269">
    <property type="entry name" value="LOG"/>
</dbReference>
<dbReference type="PANTHER" id="PTHR31223:SF70">
    <property type="entry name" value="LOG FAMILY PROTEIN YJL055W"/>
    <property type="match status" value="1"/>
</dbReference>
<sequence>MTDSATSSASIRPKVTAVLPGFVGAVTVFTGSASGNVPGFMAAAKRAATILAQAGIKIVYGGGNTGLMGAVADAALAVGGQVHGVTTVGLKDTEVAHEGLSTLEVAPDMHARKVRMANLGDAFVAFPGGAGTLEEFFEVWTWQQLGIHAKPVALLNVNGFWDGLLKAIDQMIVAGFLRPEYRETLIVADNADELLDKLGRWQAPTAKWAKAS</sequence>
<reference evidence="3" key="1">
    <citation type="submission" date="2024-02" db="EMBL/GenBank/DDBJ databases">
        <title>Tomenella chthoni gen. nov. sp. nov., a member of the family Jonesiaceae isolated from bat guano.</title>
        <authorList>
            <person name="Miller S.L."/>
            <person name="King J."/>
            <person name="Sankaranarayanan K."/>
            <person name="Lawson P.A."/>
        </authorList>
    </citation>
    <scope>NUCLEOTIDE SEQUENCE</scope>
    <source>
        <strain evidence="3">BS-20</strain>
    </source>
</reference>
<dbReference type="GO" id="GO:0016799">
    <property type="term" value="F:hydrolase activity, hydrolyzing N-glycosyl compounds"/>
    <property type="evidence" value="ECO:0007669"/>
    <property type="project" value="TreeGrafter"/>
</dbReference>
<proteinExistence type="inferred from homology"/>
<name>A0AAU7DV02_9MICO</name>
<dbReference type="Pfam" id="PF03641">
    <property type="entry name" value="Lysine_decarbox"/>
    <property type="match status" value="1"/>
</dbReference>
<keyword evidence="2" id="KW-0203">Cytokinin biosynthesis</keyword>